<protein>
    <submittedName>
        <fullName evidence="9">Carbohydrate ABC transporter permease</fullName>
    </submittedName>
</protein>
<feature type="transmembrane region" description="Helical" evidence="7">
    <location>
        <begin position="244"/>
        <end position="262"/>
    </location>
</feature>
<evidence type="ECO:0000313" key="10">
    <source>
        <dbReference type="Proteomes" id="UP001596044"/>
    </source>
</evidence>
<feature type="transmembrane region" description="Helical" evidence="7">
    <location>
        <begin position="12"/>
        <end position="32"/>
    </location>
</feature>
<evidence type="ECO:0000256" key="1">
    <source>
        <dbReference type="ARBA" id="ARBA00004651"/>
    </source>
</evidence>
<dbReference type="Pfam" id="PF00528">
    <property type="entry name" value="BPD_transp_1"/>
    <property type="match status" value="1"/>
</dbReference>
<dbReference type="InterPro" id="IPR035906">
    <property type="entry name" value="MetI-like_sf"/>
</dbReference>
<keyword evidence="6 7" id="KW-0472">Membrane</keyword>
<evidence type="ECO:0000256" key="3">
    <source>
        <dbReference type="ARBA" id="ARBA00022475"/>
    </source>
</evidence>
<feature type="domain" description="ABC transmembrane type-1" evidence="8">
    <location>
        <begin position="70"/>
        <end position="262"/>
    </location>
</feature>
<evidence type="ECO:0000256" key="5">
    <source>
        <dbReference type="ARBA" id="ARBA00022989"/>
    </source>
</evidence>
<evidence type="ECO:0000313" key="9">
    <source>
        <dbReference type="EMBL" id="MFC5452429.1"/>
    </source>
</evidence>
<feature type="transmembrane region" description="Helical" evidence="7">
    <location>
        <begin position="195"/>
        <end position="217"/>
    </location>
</feature>
<evidence type="ECO:0000259" key="8">
    <source>
        <dbReference type="PROSITE" id="PS50928"/>
    </source>
</evidence>
<evidence type="ECO:0000256" key="2">
    <source>
        <dbReference type="ARBA" id="ARBA00022448"/>
    </source>
</evidence>
<keyword evidence="3" id="KW-1003">Cell membrane</keyword>
<dbReference type="InterPro" id="IPR000515">
    <property type="entry name" value="MetI-like"/>
</dbReference>
<dbReference type="CDD" id="cd06261">
    <property type="entry name" value="TM_PBP2"/>
    <property type="match status" value="1"/>
</dbReference>
<keyword evidence="10" id="KW-1185">Reference proteome</keyword>
<gene>
    <name evidence="9" type="ORF">ACFPOG_29925</name>
</gene>
<comment type="subcellular location">
    <subcellularLocation>
        <location evidence="1 7">Cell membrane</location>
        <topology evidence="1 7">Multi-pass membrane protein</topology>
    </subcellularLocation>
</comment>
<reference evidence="10" key="1">
    <citation type="journal article" date="2019" name="Int. J. Syst. Evol. Microbiol.">
        <title>The Global Catalogue of Microorganisms (GCM) 10K type strain sequencing project: providing services to taxonomists for standard genome sequencing and annotation.</title>
        <authorList>
            <consortium name="The Broad Institute Genomics Platform"/>
            <consortium name="The Broad Institute Genome Sequencing Center for Infectious Disease"/>
            <person name="Wu L."/>
            <person name="Ma J."/>
        </authorList>
    </citation>
    <scope>NUCLEOTIDE SEQUENCE [LARGE SCALE GENOMIC DNA]</scope>
    <source>
        <strain evidence="10">KACC 11904</strain>
    </source>
</reference>
<name>A0ABW0KGS1_9BACL</name>
<comment type="similarity">
    <text evidence="7">Belongs to the binding-protein-dependent transport system permease family.</text>
</comment>
<feature type="transmembrane region" description="Helical" evidence="7">
    <location>
        <begin position="70"/>
        <end position="93"/>
    </location>
</feature>
<evidence type="ECO:0000256" key="4">
    <source>
        <dbReference type="ARBA" id="ARBA00022692"/>
    </source>
</evidence>
<dbReference type="EMBL" id="JBHSMJ010000051">
    <property type="protein sequence ID" value="MFC5452429.1"/>
    <property type="molecule type" value="Genomic_DNA"/>
</dbReference>
<dbReference type="Gene3D" id="1.10.3720.10">
    <property type="entry name" value="MetI-like"/>
    <property type="match status" value="1"/>
</dbReference>
<organism evidence="9 10">
    <name type="scientific">Paenibacillus aestuarii</name>
    <dbReference type="NCBI Taxonomy" id="516965"/>
    <lineage>
        <taxon>Bacteria</taxon>
        <taxon>Bacillati</taxon>
        <taxon>Bacillota</taxon>
        <taxon>Bacilli</taxon>
        <taxon>Bacillales</taxon>
        <taxon>Paenibacillaceae</taxon>
        <taxon>Paenibacillus</taxon>
    </lineage>
</organism>
<feature type="transmembrane region" description="Helical" evidence="7">
    <location>
        <begin position="141"/>
        <end position="161"/>
    </location>
</feature>
<dbReference type="PROSITE" id="PS50928">
    <property type="entry name" value="ABC_TM1"/>
    <property type="match status" value="1"/>
</dbReference>
<comment type="caution">
    <text evidence="9">The sequence shown here is derived from an EMBL/GenBank/DDBJ whole genome shotgun (WGS) entry which is preliminary data.</text>
</comment>
<dbReference type="SUPFAM" id="SSF161098">
    <property type="entry name" value="MetI-like"/>
    <property type="match status" value="1"/>
</dbReference>
<keyword evidence="5 7" id="KW-1133">Transmembrane helix</keyword>
<sequence>MRVQNLVIKGVSHLILLFFSVMTSYPLLWMLFSSLKDQGEFYTNLWWAPKAWLWENYAIAWRIAKLSTTYWNSILVSLATIVLVILVSYLGAYSFARFESRFSKILMLIFLSALMIPAQITLIPLFKVELLLHIYNTKLGLILPHVAGSMPFSIFLLTTFIRSIPRELDEAAEIDGASRISILWKVVFPLSRPGMATVVILTFIGVWNDFFLALVMIKDPANYTIPLGMMAFTQQFTDTNYSEVFAALSATVLPMIIVYLVFQRYFISGLTQGALKL</sequence>
<accession>A0ABW0KGS1</accession>
<dbReference type="RefSeq" id="WP_270880734.1">
    <property type="nucleotide sequence ID" value="NZ_JAQFVF010000036.1"/>
</dbReference>
<dbReference type="Proteomes" id="UP001596044">
    <property type="component" value="Unassembled WGS sequence"/>
</dbReference>
<evidence type="ECO:0000256" key="6">
    <source>
        <dbReference type="ARBA" id="ARBA00023136"/>
    </source>
</evidence>
<feature type="transmembrane region" description="Helical" evidence="7">
    <location>
        <begin position="105"/>
        <end position="126"/>
    </location>
</feature>
<keyword evidence="4 7" id="KW-0812">Transmembrane</keyword>
<evidence type="ECO:0000256" key="7">
    <source>
        <dbReference type="RuleBase" id="RU363032"/>
    </source>
</evidence>
<proteinExistence type="inferred from homology"/>
<keyword evidence="2 7" id="KW-0813">Transport</keyword>
<dbReference type="PANTHER" id="PTHR43744:SF12">
    <property type="entry name" value="ABC TRANSPORTER PERMEASE PROTEIN MG189-RELATED"/>
    <property type="match status" value="1"/>
</dbReference>
<dbReference type="PANTHER" id="PTHR43744">
    <property type="entry name" value="ABC TRANSPORTER PERMEASE PROTEIN MG189-RELATED-RELATED"/>
    <property type="match status" value="1"/>
</dbReference>